<evidence type="ECO:0000256" key="8">
    <source>
        <dbReference type="ARBA" id="ARBA00046280"/>
    </source>
</evidence>
<dbReference type="Gene3D" id="1.20.5.110">
    <property type="match status" value="1"/>
</dbReference>
<dbReference type="InterPro" id="IPR000727">
    <property type="entry name" value="T_SNARE_dom"/>
</dbReference>
<dbReference type="GO" id="GO:0015031">
    <property type="term" value="P:protein transport"/>
    <property type="evidence" value="ECO:0007669"/>
    <property type="project" value="UniProtKB-KW"/>
</dbReference>
<feature type="transmembrane region" description="Helical" evidence="9">
    <location>
        <begin position="119"/>
        <end position="137"/>
    </location>
</feature>
<dbReference type="CDD" id="cd15853">
    <property type="entry name" value="SNARE_Bet1"/>
    <property type="match status" value="1"/>
</dbReference>
<reference evidence="11" key="1">
    <citation type="submission" date="2021-01" db="EMBL/GenBank/DDBJ databases">
        <authorList>
            <person name="Corre E."/>
            <person name="Pelletier E."/>
            <person name="Niang G."/>
            <person name="Scheremetjew M."/>
            <person name="Finn R."/>
            <person name="Kale V."/>
            <person name="Holt S."/>
            <person name="Cochrane G."/>
            <person name="Meng A."/>
            <person name="Brown T."/>
            <person name="Cohen L."/>
        </authorList>
    </citation>
    <scope>NUCLEOTIDE SEQUENCE</scope>
    <source>
        <strain evidence="11">CCMP3105</strain>
    </source>
</reference>
<evidence type="ECO:0000256" key="9">
    <source>
        <dbReference type="SAM" id="Phobius"/>
    </source>
</evidence>
<feature type="domain" description="T-SNARE coiled-coil homology" evidence="10">
    <location>
        <begin position="49"/>
        <end position="111"/>
    </location>
</feature>
<name>A0A7S4RHX1_9DINO</name>
<dbReference type="PROSITE" id="PS50192">
    <property type="entry name" value="T_SNARE"/>
    <property type="match status" value="1"/>
</dbReference>
<comment type="subcellular location">
    <subcellularLocation>
        <location evidence="8">Endomembrane system</location>
        <topology evidence="8">Single-pass type IV membrane protein</topology>
    </subcellularLocation>
    <subcellularLocation>
        <location evidence="1">Golgi apparatus membrane</location>
    </subcellularLocation>
</comment>
<evidence type="ECO:0000256" key="6">
    <source>
        <dbReference type="ARBA" id="ARBA00023034"/>
    </source>
</evidence>
<keyword evidence="7 9" id="KW-0472">Membrane</keyword>
<accession>A0A7S4RHX1</accession>
<dbReference type="GO" id="GO:0000139">
    <property type="term" value="C:Golgi membrane"/>
    <property type="evidence" value="ECO:0007669"/>
    <property type="project" value="UniProtKB-SubCell"/>
</dbReference>
<evidence type="ECO:0000256" key="3">
    <source>
        <dbReference type="ARBA" id="ARBA00022692"/>
    </source>
</evidence>
<dbReference type="SUPFAM" id="SSF58038">
    <property type="entry name" value="SNARE fusion complex"/>
    <property type="match status" value="1"/>
</dbReference>
<evidence type="ECO:0000256" key="1">
    <source>
        <dbReference type="ARBA" id="ARBA00004394"/>
    </source>
</evidence>
<keyword evidence="5 9" id="KW-1133">Transmembrane helix</keyword>
<dbReference type="AlphaFoldDB" id="A0A7S4RHX1"/>
<evidence type="ECO:0000256" key="7">
    <source>
        <dbReference type="ARBA" id="ARBA00023136"/>
    </source>
</evidence>
<gene>
    <name evidence="11" type="ORF">AMON00008_LOCUS34571</name>
</gene>
<dbReference type="PANTHER" id="PTHR12791">
    <property type="entry name" value="GOLGI SNARE BET1-RELATED"/>
    <property type="match status" value="1"/>
</dbReference>
<evidence type="ECO:0000256" key="5">
    <source>
        <dbReference type="ARBA" id="ARBA00022989"/>
    </source>
</evidence>
<organism evidence="11">
    <name type="scientific">Alexandrium monilatum</name>
    <dbReference type="NCBI Taxonomy" id="311494"/>
    <lineage>
        <taxon>Eukaryota</taxon>
        <taxon>Sar</taxon>
        <taxon>Alveolata</taxon>
        <taxon>Dinophyceae</taxon>
        <taxon>Gonyaulacales</taxon>
        <taxon>Pyrocystaceae</taxon>
        <taxon>Alexandrium</taxon>
    </lineage>
</organism>
<dbReference type="EMBL" id="HBNR01049477">
    <property type="protein sequence ID" value="CAE4612565.1"/>
    <property type="molecule type" value="Transcribed_RNA"/>
</dbReference>
<proteinExistence type="predicted"/>
<keyword evidence="2" id="KW-0813">Transport</keyword>
<keyword evidence="3 9" id="KW-0812">Transmembrane</keyword>
<dbReference type="SMART" id="SM00397">
    <property type="entry name" value="t_SNARE"/>
    <property type="match status" value="1"/>
</dbReference>
<keyword evidence="6" id="KW-0333">Golgi apparatus</keyword>
<evidence type="ECO:0000313" key="11">
    <source>
        <dbReference type="EMBL" id="CAE4612565.1"/>
    </source>
</evidence>
<evidence type="ECO:0000256" key="2">
    <source>
        <dbReference type="ARBA" id="ARBA00022448"/>
    </source>
</evidence>
<protein>
    <recommendedName>
        <fullName evidence="10">t-SNARE coiled-coil homology domain-containing protein</fullName>
    </recommendedName>
</protein>
<keyword evidence="4" id="KW-0653">Protein transport</keyword>
<evidence type="ECO:0000259" key="10">
    <source>
        <dbReference type="PROSITE" id="PS50192"/>
    </source>
</evidence>
<dbReference type="InterPro" id="IPR039899">
    <property type="entry name" value="BET1_SNARE"/>
</dbReference>
<evidence type="ECO:0000256" key="4">
    <source>
        <dbReference type="ARBA" id="ARBA00022927"/>
    </source>
</evidence>
<sequence>MNRNANYSVRERMSNRFEVDQRAALFGSRFKGGESGKKSDDMYAAHSREMMERQNDAQIEDLEAKVSTLRDITKAIGKEAKDSNSLLDTMSIDFDKAGTLLKGTMSHLKTMMQQKNGKHMCYMVAFVLVLFFLMYFLRNFGSRSPGQSIELVQNSTADGN</sequence>